<accession>A0A9P7UGU0</accession>
<dbReference type="AlphaFoldDB" id="A0A9P7UGU0"/>
<gene>
    <name evidence="1" type="ORF">JMJ77_007691</name>
</gene>
<name>A0A9P7UGU0_9PEZI</name>
<sequence>MERYGHLAPPRKKPTHEFDELEQSISVRINDKYINCFRLVAAGKTTTGTGCGVRIHAFTNDSECNDTAMKGKQEDVQVTAAPKDELADEVAGEIMAVSLGNQGCIIILLYFKKADLGVGEDNDWVKVLMDREYKEDVIPQWEDLEDWVEFFSRKSAGSPVEDISPVPLSDVFLRNWAPMMNLDIVPDAYPITFLAITHVRFAVL</sequence>
<protein>
    <submittedName>
        <fullName evidence="1">Uncharacterized protein</fullName>
    </submittedName>
</protein>
<comment type="caution">
    <text evidence="1">The sequence shown here is derived from an EMBL/GenBank/DDBJ whole genome shotgun (WGS) entry which is preliminary data.</text>
</comment>
<evidence type="ECO:0000313" key="2">
    <source>
        <dbReference type="Proteomes" id="UP000699042"/>
    </source>
</evidence>
<proteinExistence type="predicted"/>
<reference evidence="1" key="1">
    <citation type="submission" date="2021-05" db="EMBL/GenBank/DDBJ databases">
        <title>Comparative genomics of three Colletotrichum scovillei strains and genetic complementation revealed genes involved fungal growth and virulence on chili pepper.</title>
        <authorList>
            <person name="Hsieh D.-K."/>
            <person name="Chuang S.-C."/>
            <person name="Chen C.-Y."/>
            <person name="Chao Y.-T."/>
            <person name="Lu M.-Y.J."/>
            <person name="Lee M.-H."/>
            <person name="Shih M.-C."/>
        </authorList>
    </citation>
    <scope>NUCLEOTIDE SEQUENCE</scope>
    <source>
        <strain evidence="1">Coll-153</strain>
    </source>
</reference>
<keyword evidence="2" id="KW-1185">Reference proteome</keyword>
<dbReference type="EMBL" id="JAESDN010000002">
    <property type="protein sequence ID" value="KAG7055226.1"/>
    <property type="molecule type" value="Genomic_DNA"/>
</dbReference>
<evidence type="ECO:0000313" key="1">
    <source>
        <dbReference type="EMBL" id="KAG7055226.1"/>
    </source>
</evidence>
<organism evidence="1 2">
    <name type="scientific">Colletotrichum scovillei</name>
    <dbReference type="NCBI Taxonomy" id="1209932"/>
    <lineage>
        <taxon>Eukaryota</taxon>
        <taxon>Fungi</taxon>
        <taxon>Dikarya</taxon>
        <taxon>Ascomycota</taxon>
        <taxon>Pezizomycotina</taxon>
        <taxon>Sordariomycetes</taxon>
        <taxon>Hypocreomycetidae</taxon>
        <taxon>Glomerellales</taxon>
        <taxon>Glomerellaceae</taxon>
        <taxon>Colletotrichum</taxon>
        <taxon>Colletotrichum acutatum species complex</taxon>
    </lineage>
</organism>
<dbReference type="Proteomes" id="UP000699042">
    <property type="component" value="Unassembled WGS sequence"/>
</dbReference>